<dbReference type="Gene3D" id="1.10.520.10">
    <property type="match status" value="1"/>
</dbReference>
<feature type="compositionally biased region" description="Polar residues" evidence="7">
    <location>
        <begin position="166"/>
        <end position="182"/>
    </location>
</feature>
<sequence>MNPELIIMEQEGGDAEVIMTKQGDAEQASPEGQVCRDTTSSDTPRPTNRFGSASGAVRRKKPLGLLSAASILALALGLLLGFVARSRSDEGASPKARASVILDDDPSLSPSIAPSLGPSVSGQPSSIPSVRPTLSEAPSSSPSVASSTIPSLSPSASGQPSSSPSAKPTISEAPSLTPSGEPSLSEAPSLIPSGEPSLSRMPSGKPSSQPSTSNSPTLSFGPTQSPSNSPTTSPTTSPTISPTTSPTVIPTTSPTISPTTSSPPTPAFIDPRCFTVATYNSIDRDVAQIANGIESLAERSHFLGGIVRLVAHDFMDYDRTSTPMYGPDGCFDLSDGINSGLPEDIWCDECPLTLVYNRKYRPNNIGRADFWVAAGNAVIRQTSINNALDMRSSFRWGRQDRFLCPGSGDRLPGSTGCAATEAAMIERMGLTWRDAVALMGAHTLGRGDTRFSGHHGTWSDSDEAALVFDKRYYDAAHDNSWRPRFNPDQTTNDFTTGNGRNNRMMLKTDLCLTMDVRNVDTDPCCVTHFEKGAGDKCVAARFEAFEEMRSSDSGTNQPFYSAFEDAWS</sequence>
<comment type="similarity">
    <text evidence="6">Belongs to the peroxidase family.</text>
</comment>
<dbReference type="EMBL" id="AGNL01026331">
    <property type="protein sequence ID" value="EJK58042.1"/>
    <property type="molecule type" value="Genomic_DNA"/>
</dbReference>
<dbReference type="SUPFAM" id="SSF48113">
    <property type="entry name" value="Heme-dependent peroxidases"/>
    <property type="match status" value="1"/>
</dbReference>
<dbReference type="GO" id="GO:0034599">
    <property type="term" value="P:cellular response to oxidative stress"/>
    <property type="evidence" value="ECO:0007669"/>
    <property type="project" value="InterPro"/>
</dbReference>
<feature type="compositionally biased region" description="Low complexity" evidence="7">
    <location>
        <begin position="202"/>
        <end position="260"/>
    </location>
</feature>
<evidence type="ECO:0000256" key="5">
    <source>
        <dbReference type="ARBA" id="ARBA00023004"/>
    </source>
</evidence>
<dbReference type="PROSITE" id="PS50873">
    <property type="entry name" value="PEROXIDASE_4"/>
    <property type="match status" value="1"/>
</dbReference>
<dbReference type="GO" id="GO:0046872">
    <property type="term" value="F:metal ion binding"/>
    <property type="evidence" value="ECO:0007669"/>
    <property type="project" value="UniProtKB-KW"/>
</dbReference>
<evidence type="ECO:0000256" key="4">
    <source>
        <dbReference type="ARBA" id="ARBA00023002"/>
    </source>
</evidence>
<reference evidence="10 11" key="1">
    <citation type="journal article" date="2012" name="Genome Biol.">
        <title>Genome and low-iron response of an oceanic diatom adapted to chronic iron limitation.</title>
        <authorList>
            <person name="Lommer M."/>
            <person name="Specht M."/>
            <person name="Roy A.S."/>
            <person name="Kraemer L."/>
            <person name="Andreson R."/>
            <person name="Gutowska M.A."/>
            <person name="Wolf J."/>
            <person name="Bergner S.V."/>
            <person name="Schilhabel M.B."/>
            <person name="Klostermeier U.C."/>
            <person name="Beiko R.G."/>
            <person name="Rosenstiel P."/>
            <person name="Hippler M."/>
            <person name="Laroche J."/>
        </authorList>
    </citation>
    <scope>NUCLEOTIDE SEQUENCE [LARGE SCALE GENOMIC DNA]</scope>
    <source>
        <strain evidence="10 11">CCMP1005</strain>
    </source>
</reference>
<protein>
    <recommendedName>
        <fullName evidence="9">Plant heme peroxidase family profile domain-containing protein</fullName>
    </recommendedName>
</protein>
<dbReference type="CDD" id="cd00314">
    <property type="entry name" value="plant_peroxidase_like"/>
    <property type="match status" value="1"/>
</dbReference>
<keyword evidence="11" id="KW-1185">Reference proteome</keyword>
<dbReference type="Proteomes" id="UP000266841">
    <property type="component" value="Unassembled WGS sequence"/>
</dbReference>
<dbReference type="GO" id="GO:0042744">
    <property type="term" value="P:hydrogen peroxide catabolic process"/>
    <property type="evidence" value="ECO:0007669"/>
    <property type="project" value="TreeGrafter"/>
</dbReference>
<evidence type="ECO:0000256" key="2">
    <source>
        <dbReference type="ARBA" id="ARBA00022617"/>
    </source>
</evidence>
<feature type="compositionally biased region" description="Polar residues" evidence="7">
    <location>
        <begin position="36"/>
        <end position="51"/>
    </location>
</feature>
<name>K0SHP6_THAOC</name>
<feature type="transmembrane region" description="Helical" evidence="8">
    <location>
        <begin position="63"/>
        <end position="84"/>
    </location>
</feature>
<feature type="domain" description="Plant heme peroxidase family profile" evidence="9">
    <location>
        <begin position="273"/>
        <end position="568"/>
    </location>
</feature>
<keyword evidence="1" id="KW-0575">Peroxidase</keyword>
<keyword evidence="8" id="KW-0812">Transmembrane</keyword>
<dbReference type="GO" id="GO:0000302">
    <property type="term" value="P:response to reactive oxygen species"/>
    <property type="evidence" value="ECO:0007669"/>
    <property type="project" value="TreeGrafter"/>
</dbReference>
<comment type="caution">
    <text evidence="10">The sequence shown here is derived from an EMBL/GenBank/DDBJ whole genome shotgun (WGS) entry which is preliminary data.</text>
</comment>
<dbReference type="InterPro" id="IPR002016">
    <property type="entry name" value="Haem_peroxidase"/>
</dbReference>
<accession>K0SHP6</accession>
<evidence type="ECO:0000256" key="7">
    <source>
        <dbReference type="SAM" id="MobiDB-lite"/>
    </source>
</evidence>
<feature type="compositionally biased region" description="Low complexity" evidence="7">
    <location>
        <begin position="132"/>
        <end position="165"/>
    </location>
</feature>
<evidence type="ECO:0000256" key="1">
    <source>
        <dbReference type="ARBA" id="ARBA00022559"/>
    </source>
</evidence>
<evidence type="ECO:0000256" key="8">
    <source>
        <dbReference type="SAM" id="Phobius"/>
    </source>
</evidence>
<keyword evidence="3" id="KW-0479">Metal-binding</keyword>
<dbReference type="Gene3D" id="1.10.420.10">
    <property type="entry name" value="Peroxidase, domain 2"/>
    <property type="match status" value="1"/>
</dbReference>
<organism evidence="10 11">
    <name type="scientific">Thalassiosira oceanica</name>
    <name type="common">Marine diatom</name>
    <dbReference type="NCBI Taxonomy" id="159749"/>
    <lineage>
        <taxon>Eukaryota</taxon>
        <taxon>Sar</taxon>
        <taxon>Stramenopiles</taxon>
        <taxon>Ochrophyta</taxon>
        <taxon>Bacillariophyta</taxon>
        <taxon>Coscinodiscophyceae</taxon>
        <taxon>Thalassiosirophycidae</taxon>
        <taxon>Thalassiosirales</taxon>
        <taxon>Thalassiosiraceae</taxon>
        <taxon>Thalassiosira</taxon>
    </lineage>
</organism>
<feature type="region of interest" description="Disordered" evidence="7">
    <location>
        <begin position="23"/>
        <end position="55"/>
    </location>
</feature>
<dbReference type="OrthoDB" id="5399006at2759"/>
<keyword evidence="2" id="KW-0349">Heme</keyword>
<evidence type="ECO:0000259" key="9">
    <source>
        <dbReference type="PROSITE" id="PS50873"/>
    </source>
</evidence>
<dbReference type="AlphaFoldDB" id="K0SHP6"/>
<dbReference type="InterPro" id="IPR044831">
    <property type="entry name" value="Ccp1-like"/>
</dbReference>
<gene>
    <name evidence="10" type="ORF">THAOC_21860</name>
</gene>
<dbReference type="PANTHER" id="PTHR31356:SF36">
    <property type="entry name" value="L-ASCORBATE PEROXIDASE 3"/>
    <property type="match status" value="1"/>
</dbReference>
<proteinExistence type="inferred from homology"/>
<dbReference type="PROSITE" id="PS00435">
    <property type="entry name" value="PEROXIDASE_1"/>
    <property type="match status" value="1"/>
</dbReference>
<feature type="compositionally biased region" description="Polar residues" evidence="7">
    <location>
        <begin position="108"/>
        <end position="128"/>
    </location>
</feature>
<evidence type="ECO:0000256" key="6">
    <source>
        <dbReference type="RuleBase" id="RU004241"/>
    </source>
</evidence>
<dbReference type="InterPro" id="IPR010255">
    <property type="entry name" value="Haem_peroxidase_sf"/>
</dbReference>
<dbReference type="GO" id="GO:0004601">
    <property type="term" value="F:peroxidase activity"/>
    <property type="evidence" value="ECO:0007669"/>
    <property type="project" value="UniProtKB-KW"/>
</dbReference>
<dbReference type="InterPro" id="IPR019793">
    <property type="entry name" value="Peroxidases_heam-ligand_BS"/>
</dbReference>
<evidence type="ECO:0000313" key="11">
    <source>
        <dbReference type="Proteomes" id="UP000266841"/>
    </source>
</evidence>
<dbReference type="GO" id="GO:0020037">
    <property type="term" value="F:heme binding"/>
    <property type="evidence" value="ECO:0007669"/>
    <property type="project" value="InterPro"/>
</dbReference>
<keyword evidence="5" id="KW-0408">Iron</keyword>
<keyword evidence="8" id="KW-1133">Transmembrane helix</keyword>
<dbReference type="Pfam" id="PF00141">
    <property type="entry name" value="peroxidase"/>
    <property type="match status" value="1"/>
</dbReference>
<evidence type="ECO:0000256" key="3">
    <source>
        <dbReference type="ARBA" id="ARBA00022723"/>
    </source>
</evidence>
<dbReference type="PANTHER" id="PTHR31356">
    <property type="entry name" value="THYLAKOID LUMENAL 29 KDA PROTEIN, CHLOROPLASTIC-RELATED"/>
    <property type="match status" value="1"/>
</dbReference>
<evidence type="ECO:0000313" key="10">
    <source>
        <dbReference type="EMBL" id="EJK58042.1"/>
    </source>
</evidence>
<keyword evidence="8" id="KW-0472">Membrane</keyword>
<feature type="region of interest" description="Disordered" evidence="7">
    <location>
        <begin position="87"/>
        <end position="267"/>
    </location>
</feature>
<keyword evidence="4" id="KW-0560">Oxidoreductase</keyword>